<comment type="function">
    <text evidence="12">Plays a role in pre-mRNA splicing as a core component of the spliceosomal U1, U2, U4 and U5 small nuclear ribonucleoproteins (snRNPs), the building blocks of the spliceosome.</text>
</comment>
<evidence type="ECO:0000259" key="14">
    <source>
        <dbReference type="PROSITE" id="PS52002"/>
    </source>
</evidence>
<dbReference type="KEGG" id="dpte:113796111"/>
<dbReference type="PANTHER" id="PTHR23338">
    <property type="entry name" value="SMALL NUCLEAR RIBONUCLEOPROTEIN SM"/>
    <property type="match status" value="1"/>
</dbReference>
<organism evidence="15 16">
    <name type="scientific">Dermatophagoides pteronyssinus</name>
    <name type="common">European house dust mite</name>
    <dbReference type="NCBI Taxonomy" id="6956"/>
    <lineage>
        <taxon>Eukaryota</taxon>
        <taxon>Metazoa</taxon>
        <taxon>Ecdysozoa</taxon>
        <taxon>Arthropoda</taxon>
        <taxon>Chelicerata</taxon>
        <taxon>Arachnida</taxon>
        <taxon>Acari</taxon>
        <taxon>Acariformes</taxon>
        <taxon>Sarcoptiformes</taxon>
        <taxon>Astigmata</taxon>
        <taxon>Psoroptidia</taxon>
        <taxon>Analgoidea</taxon>
        <taxon>Pyroglyphidae</taxon>
        <taxon>Dermatophagoidinae</taxon>
        <taxon>Dermatophagoides</taxon>
    </lineage>
</organism>
<evidence type="ECO:0000256" key="7">
    <source>
        <dbReference type="ARBA" id="ARBA00022728"/>
    </source>
</evidence>
<keyword evidence="10 13" id="KW-0687">Ribonucleoprotein</keyword>
<keyword evidence="9 13" id="KW-0539">Nucleus</keyword>
<dbReference type="InterPro" id="IPR001163">
    <property type="entry name" value="Sm_dom_euk/arc"/>
</dbReference>
<name>A0A6P6YA35_DERPT</name>
<dbReference type="SMART" id="SM00651">
    <property type="entry name" value="Sm"/>
    <property type="match status" value="1"/>
</dbReference>
<evidence type="ECO:0000256" key="2">
    <source>
        <dbReference type="ARBA" id="ARBA00004514"/>
    </source>
</evidence>
<evidence type="ECO:0000256" key="12">
    <source>
        <dbReference type="ARBA" id="ARBA00058057"/>
    </source>
</evidence>
<dbReference type="Proteomes" id="UP000515146">
    <property type="component" value="Unplaced"/>
</dbReference>
<evidence type="ECO:0000256" key="1">
    <source>
        <dbReference type="ARBA" id="ARBA00004123"/>
    </source>
</evidence>
<keyword evidence="5" id="KW-0963">Cytoplasm</keyword>
<dbReference type="GO" id="GO:0005829">
    <property type="term" value="C:cytosol"/>
    <property type="evidence" value="ECO:0007669"/>
    <property type="project" value="UniProtKB-SubCell"/>
</dbReference>
<reference evidence="16" key="1">
    <citation type="submission" date="2025-08" db="UniProtKB">
        <authorList>
            <consortium name="RefSeq"/>
        </authorList>
    </citation>
    <scope>IDENTIFICATION</scope>
    <source>
        <strain evidence="16">Airmid</strain>
    </source>
</reference>
<sequence length="97" mass="10715">MQIGIPVKLLHQGTGFTIIVELKTGECAKGILIDVEDNMNLLIENVLFTQKNGAKSNQGKIFIRGSQIEFVILPSMLSYSPVFKKNNLETPVAVIKK</sequence>
<keyword evidence="8 13" id="KW-0508">mRNA splicing</keyword>
<evidence type="ECO:0000256" key="4">
    <source>
        <dbReference type="ARBA" id="ARBA00020160"/>
    </source>
</evidence>
<keyword evidence="15" id="KW-1185">Reference proteome</keyword>
<dbReference type="InterPro" id="IPR010920">
    <property type="entry name" value="LSM_dom_sf"/>
</dbReference>
<evidence type="ECO:0000256" key="6">
    <source>
        <dbReference type="ARBA" id="ARBA00022664"/>
    </source>
</evidence>
<evidence type="ECO:0000256" key="13">
    <source>
        <dbReference type="RuleBase" id="RU365050"/>
    </source>
</evidence>
<accession>A0A6P6YA35</accession>
<dbReference type="FunFam" id="2.30.30.100:FF:000002">
    <property type="entry name" value="Small nuclear ribonucleoprotein Sm D3"/>
    <property type="match status" value="1"/>
</dbReference>
<dbReference type="SUPFAM" id="SSF50182">
    <property type="entry name" value="Sm-like ribonucleoproteins"/>
    <property type="match status" value="1"/>
</dbReference>
<evidence type="ECO:0000313" key="15">
    <source>
        <dbReference type="Proteomes" id="UP000515146"/>
    </source>
</evidence>
<dbReference type="InParanoid" id="A0A6P6YA35"/>
<dbReference type="Gene3D" id="2.30.30.100">
    <property type="match status" value="1"/>
</dbReference>
<dbReference type="Pfam" id="PF01423">
    <property type="entry name" value="LSM"/>
    <property type="match status" value="1"/>
</dbReference>
<dbReference type="GO" id="GO:0003723">
    <property type="term" value="F:RNA binding"/>
    <property type="evidence" value="ECO:0007669"/>
    <property type="project" value="InterPro"/>
</dbReference>
<feature type="domain" description="Sm" evidence="14">
    <location>
        <begin position="5"/>
        <end position="77"/>
    </location>
</feature>
<gene>
    <name evidence="16" type="primary">LOC113796111</name>
</gene>
<comment type="subcellular location">
    <subcellularLocation>
        <location evidence="2">Cytoplasm</location>
        <location evidence="2">Cytosol</location>
    </subcellularLocation>
    <subcellularLocation>
        <location evidence="1 13">Nucleus</location>
    </subcellularLocation>
</comment>
<keyword evidence="6 13" id="KW-0507">mRNA processing</keyword>
<evidence type="ECO:0000256" key="11">
    <source>
        <dbReference type="ARBA" id="ARBA00033126"/>
    </source>
</evidence>
<dbReference type="InterPro" id="IPR047575">
    <property type="entry name" value="Sm"/>
</dbReference>
<evidence type="ECO:0000256" key="8">
    <source>
        <dbReference type="ARBA" id="ARBA00023187"/>
    </source>
</evidence>
<evidence type="ECO:0000256" key="9">
    <source>
        <dbReference type="ARBA" id="ARBA00023242"/>
    </source>
</evidence>
<evidence type="ECO:0000256" key="5">
    <source>
        <dbReference type="ARBA" id="ARBA00022490"/>
    </source>
</evidence>
<protein>
    <recommendedName>
        <fullName evidence="4 13">Small nuclear ribonucleoprotein Sm D3</fullName>
        <shortName evidence="13">Sm-D3</shortName>
    </recommendedName>
    <alternativeName>
        <fullName evidence="11 13">snRNP core protein D3</fullName>
    </alternativeName>
</protein>
<evidence type="ECO:0000313" key="16">
    <source>
        <dbReference type="RefSeq" id="XP_027202150.1"/>
    </source>
</evidence>
<dbReference type="OrthoDB" id="10256176at2759"/>
<dbReference type="PROSITE" id="PS52002">
    <property type="entry name" value="SM"/>
    <property type="match status" value="1"/>
</dbReference>
<dbReference type="RefSeq" id="XP_027202150.1">
    <property type="nucleotide sequence ID" value="XM_027346349.1"/>
</dbReference>
<dbReference type="InterPro" id="IPR027141">
    <property type="entry name" value="LSm4/Sm_D1/D3"/>
</dbReference>
<dbReference type="GO" id="GO:0000387">
    <property type="term" value="P:spliceosomal snRNP assembly"/>
    <property type="evidence" value="ECO:0007669"/>
    <property type="project" value="UniProtKB-UniRule"/>
</dbReference>
<keyword evidence="7" id="KW-0747">Spliceosome</keyword>
<evidence type="ECO:0000256" key="3">
    <source>
        <dbReference type="ARBA" id="ARBA00008146"/>
    </source>
</evidence>
<dbReference type="AlphaFoldDB" id="A0A6P6YA35"/>
<evidence type="ECO:0000256" key="10">
    <source>
        <dbReference type="ARBA" id="ARBA00023274"/>
    </source>
</evidence>
<dbReference type="InterPro" id="IPR034099">
    <property type="entry name" value="SmD3"/>
</dbReference>
<comment type="similarity">
    <text evidence="3 13">Belongs to the snRNP core protein family.</text>
</comment>
<proteinExistence type="inferred from homology"/>
<dbReference type="GO" id="GO:0005681">
    <property type="term" value="C:spliceosomal complex"/>
    <property type="evidence" value="ECO:0007669"/>
    <property type="project" value="UniProtKB-KW"/>
</dbReference>
<dbReference type="CDD" id="cd01721">
    <property type="entry name" value="Sm_D3"/>
    <property type="match status" value="1"/>
</dbReference>